<keyword evidence="3 6" id="KW-0547">Nucleotide-binding</keyword>
<keyword evidence="2 6" id="KW-0436">Ligase</keyword>
<keyword evidence="4 6" id="KW-0067">ATP-binding</keyword>
<dbReference type="RefSeq" id="WP_002880873.1">
    <property type="nucleotide sequence ID" value="NZ_LS991949.1"/>
</dbReference>
<evidence type="ECO:0000256" key="7">
    <source>
        <dbReference type="RuleBase" id="RU003812"/>
    </source>
</evidence>
<evidence type="ECO:0000313" key="10">
    <source>
        <dbReference type="Proteomes" id="UP000247715"/>
    </source>
</evidence>
<evidence type="ECO:0000256" key="6">
    <source>
        <dbReference type="RuleBase" id="RU003811"/>
    </source>
</evidence>
<dbReference type="InterPro" id="IPR022310">
    <property type="entry name" value="NAD/GMP_synthase"/>
</dbReference>
<evidence type="ECO:0000256" key="1">
    <source>
        <dbReference type="ARBA" id="ARBA00004790"/>
    </source>
</evidence>
<evidence type="ECO:0000256" key="3">
    <source>
        <dbReference type="ARBA" id="ARBA00022741"/>
    </source>
</evidence>
<dbReference type="GO" id="GO:0003952">
    <property type="term" value="F:NAD+ synthase (glutamine-hydrolyzing) activity"/>
    <property type="evidence" value="ECO:0007669"/>
    <property type="project" value="InterPro"/>
</dbReference>
<dbReference type="AlphaFoldDB" id="A0A318U9M0"/>
<dbReference type="Proteomes" id="UP000247715">
    <property type="component" value="Unassembled WGS sequence"/>
</dbReference>
<sequence>MEKWPYINLSELEIKKYQKLIDKLKKWIEKKVLDANAKGIVLGISGGIDSATLAMICKDIFQKNAHFYYLKTKKDLENEKDIKKLNAVLDNSIKTINLKKQFNSLSKKFSLKNNWIKANTKSRFFMNVLYTKAQQNDCLVLGTDNYNEYFLGYFTKWGDGGCDLLPFANLLKSDIYKIAAILKVPNSIIKKRPSANLLNNQYDEEELGFSYEEFEKYIKNPLDSNPFTAKKIKALHKKTAHKRNPIPKGPKL</sequence>
<dbReference type="GO" id="GO:0005524">
    <property type="term" value="F:ATP binding"/>
    <property type="evidence" value="ECO:0007669"/>
    <property type="project" value="UniProtKB-KW"/>
</dbReference>
<name>A0A318U9M0_9BACT</name>
<evidence type="ECO:0000259" key="8">
    <source>
        <dbReference type="Pfam" id="PF02540"/>
    </source>
</evidence>
<dbReference type="Gene3D" id="3.40.50.620">
    <property type="entry name" value="HUPs"/>
    <property type="match status" value="1"/>
</dbReference>
<dbReference type="PANTHER" id="PTHR23090:SF9">
    <property type="entry name" value="GLUTAMINE-DEPENDENT NAD(+) SYNTHETASE"/>
    <property type="match status" value="1"/>
</dbReference>
<keyword evidence="5 6" id="KW-0520">NAD</keyword>
<dbReference type="CDD" id="cd00553">
    <property type="entry name" value="NAD_synthase"/>
    <property type="match status" value="1"/>
</dbReference>
<comment type="similarity">
    <text evidence="6">Belongs to the NAD synthetase family.</text>
</comment>
<organism evidence="9 10">
    <name type="scientific">Metamycoplasma alkalescens</name>
    <dbReference type="NCBI Taxonomy" id="45363"/>
    <lineage>
        <taxon>Bacteria</taxon>
        <taxon>Bacillati</taxon>
        <taxon>Mycoplasmatota</taxon>
        <taxon>Mycoplasmoidales</taxon>
        <taxon>Metamycoplasmataceae</taxon>
        <taxon>Metamycoplasma</taxon>
    </lineage>
</organism>
<proteinExistence type="inferred from homology"/>
<gene>
    <name evidence="9" type="ORF">BCF88_10440</name>
</gene>
<dbReference type="NCBIfam" id="TIGR00552">
    <property type="entry name" value="nadE"/>
    <property type="match status" value="1"/>
</dbReference>
<dbReference type="InterPro" id="IPR003694">
    <property type="entry name" value="NAD_synthase"/>
</dbReference>
<dbReference type="SUPFAM" id="SSF52402">
    <property type="entry name" value="Adenine nucleotide alpha hydrolases-like"/>
    <property type="match status" value="1"/>
</dbReference>
<evidence type="ECO:0000256" key="5">
    <source>
        <dbReference type="ARBA" id="ARBA00023027"/>
    </source>
</evidence>
<dbReference type="GO" id="GO:0008795">
    <property type="term" value="F:NAD+ synthase activity"/>
    <property type="evidence" value="ECO:0007669"/>
    <property type="project" value="UniProtKB-EC"/>
</dbReference>
<dbReference type="InterPro" id="IPR014729">
    <property type="entry name" value="Rossmann-like_a/b/a_fold"/>
</dbReference>
<protein>
    <recommendedName>
        <fullName evidence="7">NH(3)-dependent NAD(+) synthetase</fullName>
        <ecNumber evidence="7">6.3.1.5</ecNumber>
    </recommendedName>
</protein>
<comment type="pathway">
    <text evidence="1">Cofactor biosynthesis; NAD(+) biosynthesis.</text>
</comment>
<dbReference type="EC" id="6.3.1.5" evidence="7"/>
<comment type="caution">
    <text evidence="9">The sequence shown here is derived from an EMBL/GenBank/DDBJ whole genome shotgun (WGS) entry which is preliminary data.</text>
</comment>
<dbReference type="Pfam" id="PF02540">
    <property type="entry name" value="NAD_synthase"/>
    <property type="match status" value="1"/>
</dbReference>
<dbReference type="GO" id="GO:0004359">
    <property type="term" value="F:glutaminase activity"/>
    <property type="evidence" value="ECO:0007669"/>
    <property type="project" value="InterPro"/>
</dbReference>
<dbReference type="PANTHER" id="PTHR23090">
    <property type="entry name" value="NH 3 /GLUTAMINE-DEPENDENT NAD + SYNTHETASE"/>
    <property type="match status" value="1"/>
</dbReference>
<evidence type="ECO:0000256" key="4">
    <source>
        <dbReference type="ARBA" id="ARBA00022840"/>
    </source>
</evidence>
<dbReference type="GO" id="GO:0009435">
    <property type="term" value="P:NAD+ biosynthetic process"/>
    <property type="evidence" value="ECO:0007669"/>
    <property type="project" value="UniProtKB-UniPathway"/>
</dbReference>
<feature type="domain" description="NAD/GMP synthase" evidence="8">
    <location>
        <begin position="21"/>
        <end position="244"/>
    </location>
</feature>
<evidence type="ECO:0000313" key="9">
    <source>
        <dbReference type="EMBL" id="PYF43173.1"/>
    </source>
</evidence>
<accession>A0A318U9M0</accession>
<dbReference type="EMBL" id="QKLP01000004">
    <property type="protein sequence ID" value="PYF43173.1"/>
    <property type="molecule type" value="Genomic_DNA"/>
</dbReference>
<reference evidence="9 10" key="1">
    <citation type="submission" date="2018-06" db="EMBL/GenBank/DDBJ databases">
        <title>Genomic Encyclopedia of Archaeal and Bacterial Type Strains, Phase II (KMG-II): from individual species to whole genera.</title>
        <authorList>
            <person name="Goeker M."/>
        </authorList>
    </citation>
    <scope>NUCLEOTIDE SEQUENCE [LARGE SCALE GENOMIC DNA]</scope>
    <source>
        <strain evidence="9 10">ATCC 29103</strain>
    </source>
</reference>
<evidence type="ECO:0000256" key="2">
    <source>
        <dbReference type="ARBA" id="ARBA00022598"/>
    </source>
</evidence>
<comment type="catalytic activity">
    <reaction evidence="7">
        <text>deamido-NAD(+) + NH4(+) + ATP = AMP + diphosphate + NAD(+) + H(+)</text>
        <dbReference type="Rhea" id="RHEA:21188"/>
        <dbReference type="ChEBI" id="CHEBI:15378"/>
        <dbReference type="ChEBI" id="CHEBI:28938"/>
        <dbReference type="ChEBI" id="CHEBI:30616"/>
        <dbReference type="ChEBI" id="CHEBI:33019"/>
        <dbReference type="ChEBI" id="CHEBI:57540"/>
        <dbReference type="ChEBI" id="CHEBI:58437"/>
        <dbReference type="ChEBI" id="CHEBI:456215"/>
        <dbReference type="EC" id="6.3.1.5"/>
    </reaction>
</comment>
<dbReference type="UniPathway" id="UPA00253"/>
<dbReference type="GO" id="GO:0005737">
    <property type="term" value="C:cytoplasm"/>
    <property type="evidence" value="ECO:0007669"/>
    <property type="project" value="InterPro"/>
</dbReference>